<keyword evidence="1" id="KW-1133">Transmembrane helix</keyword>
<feature type="transmembrane region" description="Helical" evidence="1">
    <location>
        <begin position="45"/>
        <end position="64"/>
    </location>
</feature>
<keyword evidence="1" id="KW-0812">Transmembrane</keyword>
<dbReference type="Proteomes" id="UP001515683">
    <property type="component" value="Unassembled WGS sequence"/>
</dbReference>
<keyword evidence="3" id="KW-1185">Reference proteome</keyword>
<comment type="caution">
    <text evidence="2">The sequence shown here is derived from an EMBL/GenBank/DDBJ whole genome shotgun (WGS) entry which is preliminary data.</text>
</comment>
<protein>
    <submittedName>
        <fullName evidence="2">DUF445 domain-containing protein</fullName>
    </submittedName>
</protein>
<organism evidence="2 3">
    <name type="scientific">Candidatus Pantoea multigeneris</name>
    <dbReference type="NCBI Taxonomy" id="2608357"/>
    <lineage>
        <taxon>Bacteria</taxon>
        <taxon>Pseudomonadati</taxon>
        <taxon>Pseudomonadota</taxon>
        <taxon>Gammaproteobacteria</taxon>
        <taxon>Enterobacterales</taxon>
        <taxon>Erwiniaceae</taxon>
        <taxon>Pantoea</taxon>
    </lineage>
</organism>
<dbReference type="RefSeq" id="WP_167015347.1">
    <property type="nucleotide sequence ID" value="NZ_VWXF01000005.1"/>
</dbReference>
<accession>A0ABX0RDB1</accession>
<evidence type="ECO:0000256" key="1">
    <source>
        <dbReference type="SAM" id="Phobius"/>
    </source>
</evidence>
<name>A0ABX0RDB1_9GAMM</name>
<evidence type="ECO:0000313" key="3">
    <source>
        <dbReference type="Proteomes" id="UP001515683"/>
    </source>
</evidence>
<dbReference type="PANTHER" id="PTHR38442:SF1">
    <property type="entry name" value="INNER MEMBRANE PROTEIN"/>
    <property type="match status" value="1"/>
</dbReference>
<proteinExistence type="predicted"/>
<evidence type="ECO:0000313" key="2">
    <source>
        <dbReference type="EMBL" id="NIF22573.1"/>
    </source>
</evidence>
<reference evidence="2 3" key="1">
    <citation type="journal article" date="2019" name="bioRxiv">
        <title>Bacteria contribute to plant secondary compound degradation in a generalist herbivore system.</title>
        <authorList>
            <person name="Francoeur C.B."/>
            <person name="Khadempour L."/>
            <person name="Moreira-Soto R.D."/>
            <person name="Gotting K."/>
            <person name="Book A.J."/>
            <person name="Pinto-Tomas A.A."/>
            <person name="Keefover-Ring K."/>
            <person name="Currie C.R."/>
        </authorList>
    </citation>
    <scope>NUCLEOTIDE SEQUENCE [LARGE SCALE GENOMIC DNA]</scope>
    <source>
        <strain evidence="2">Acro-835</strain>
    </source>
</reference>
<dbReference type="EMBL" id="VWXF01000005">
    <property type="protein sequence ID" value="NIF22573.1"/>
    <property type="molecule type" value="Genomic_DNA"/>
</dbReference>
<sequence>MENDKQKQLQRSKLLALSLLLAATLTFIVTLFLPPNFWVNGVKAVAEAAMVGALADWFAVVALFRRVPIPFISRHTAIIPRNKDRIGDNLGRFVQEKFLDSESLLSLIRRHDPAQMLADWLAQGENARRVSHHLLQVMRGFLDLTDDSRIQDFLRRAVHRALDKVDFSQSAALILESMTRNNRHQALLDATIDQLLSLLNRPDTRAFIARQITSWLKREHPIKAKMLPTEWLGEQSAEVVANAVDSILDEVAIDQGHELRQGFNRAVAKLIERLKSDQEMAERAEMVKSWLKEDATLNQYIGELWQDLRSWLRQDLSSDNSRVEQRMQQAAQWLGETLLADQALRSAMNQHLEEAARSAAPDFSAFLTRHISDTVKSWDARDMSRQIELNIGRDLQFIRVNGTLVGGSIGLILYLLSQLPQVL</sequence>
<feature type="transmembrane region" description="Helical" evidence="1">
    <location>
        <begin position="397"/>
        <end position="416"/>
    </location>
</feature>
<keyword evidence="1" id="KW-0472">Membrane</keyword>
<gene>
    <name evidence="2" type="ORF">F3J40_13315</name>
</gene>
<feature type="transmembrane region" description="Helical" evidence="1">
    <location>
        <begin position="12"/>
        <end position="33"/>
    </location>
</feature>
<dbReference type="InterPro" id="IPR007383">
    <property type="entry name" value="DUF445"/>
</dbReference>
<dbReference type="PANTHER" id="PTHR38442">
    <property type="entry name" value="INNER MEMBRANE PROTEIN-RELATED"/>
    <property type="match status" value="1"/>
</dbReference>
<dbReference type="Pfam" id="PF04286">
    <property type="entry name" value="DUF445"/>
    <property type="match status" value="1"/>
</dbReference>